<dbReference type="Proteomes" id="UP000735302">
    <property type="component" value="Unassembled WGS sequence"/>
</dbReference>
<keyword evidence="2" id="KW-1185">Reference proteome</keyword>
<reference evidence="1 2" key="1">
    <citation type="journal article" date="2021" name="Elife">
        <title>Chloroplast acquisition without the gene transfer in kleptoplastic sea slugs, Plakobranchus ocellatus.</title>
        <authorList>
            <person name="Maeda T."/>
            <person name="Takahashi S."/>
            <person name="Yoshida T."/>
            <person name="Shimamura S."/>
            <person name="Takaki Y."/>
            <person name="Nagai Y."/>
            <person name="Toyoda A."/>
            <person name="Suzuki Y."/>
            <person name="Arimoto A."/>
            <person name="Ishii H."/>
            <person name="Satoh N."/>
            <person name="Nishiyama T."/>
            <person name="Hasebe M."/>
            <person name="Maruyama T."/>
            <person name="Minagawa J."/>
            <person name="Obokata J."/>
            <person name="Shigenobu S."/>
        </authorList>
    </citation>
    <scope>NUCLEOTIDE SEQUENCE [LARGE SCALE GENOMIC DNA]</scope>
</reference>
<dbReference type="AlphaFoldDB" id="A0AAV3ZUU9"/>
<protein>
    <submittedName>
        <fullName evidence="1">Uncharacterized protein</fullName>
    </submittedName>
</protein>
<evidence type="ECO:0000313" key="1">
    <source>
        <dbReference type="EMBL" id="GFN99720.1"/>
    </source>
</evidence>
<organism evidence="1 2">
    <name type="scientific">Plakobranchus ocellatus</name>
    <dbReference type="NCBI Taxonomy" id="259542"/>
    <lineage>
        <taxon>Eukaryota</taxon>
        <taxon>Metazoa</taxon>
        <taxon>Spiralia</taxon>
        <taxon>Lophotrochozoa</taxon>
        <taxon>Mollusca</taxon>
        <taxon>Gastropoda</taxon>
        <taxon>Heterobranchia</taxon>
        <taxon>Euthyneura</taxon>
        <taxon>Panpulmonata</taxon>
        <taxon>Sacoglossa</taxon>
        <taxon>Placobranchoidea</taxon>
        <taxon>Plakobranchidae</taxon>
        <taxon>Plakobranchus</taxon>
    </lineage>
</organism>
<gene>
    <name evidence="1" type="ORF">PoB_002622600</name>
</gene>
<comment type="caution">
    <text evidence="1">The sequence shown here is derived from an EMBL/GenBank/DDBJ whole genome shotgun (WGS) entry which is preliminary data.</text>
</comment>
<name>A0AAV3ZUU9_9GAST</name>
<proteinExistence type="predicted"/>
<sequence length="125" mass="14013">MCEGFPAGPVPLAASAGKVCSTNEEIQKTAGTALLETNKSILFVTITDIRIRRDTRIFCLNDTSDPRWTGQPGLILLLLRTARLVLLVLRHDRPDWFPGQKFSGRKTYHIYESVSQITNLTPEQD</sequence>
<dbReference type="EMBL" id="BLXT01003024">
    <property type="protein sequence ID" value="GFN99720.1"/>
    <property type="molecule type" value="Genomic_DNA"/>
</dbReference>
<accession>A0AAV3ZUU9</accession>
<evidence type="ECO:0000313" key="2">
    <source>
        <dbReference type="Proteomes" id="UP000735302"/>
    </source>
</evidence>